<dbReference type="GO" id="GO:0009432">
    <property type="term" value="P:SOS response"/>
    <property type="evidence" value="ECO:0007669"/>
    <property type="project" value="TreeGrafter"/>
</dbReference>
<evidence type="ECO:0000256" key="1">
    <source>
        <dbReference type="PROSITE-ProRule" id="PRU00409"/>
    </source>
</evidence>
<dbReference type="Proteomes" id="UP000739411">
    <property type="component" value="Unassembled WGS sequence"/>
</dbReference>
<dbReference type="PANTHER" id="PTHR21621">
    <property type="entry name" value="RIBOSOMAL PROTEIN S6 MODIFICATION PROTEIN"/>
    <property type="match status" value="1"/>
</dbReference>
<name>A0A935K2G4_9RHOO</name>
<dbReference type="AlphaFoldDB" id="A0A935K2G4"/>
<evidence type="ECO:0000259" key="2">
    <source>
        <dbReference type="PROSITE" id="PS50975"/>
    </source>
</evidence>
<dbReference type="InterPro" id="IPR013651">
    <property type="entry name" value="ATP-grasp_RimK-type"/>
</dbReference>
<keyword evidence="1" id="KW-0067">ATP-binding</keyword>
<dbReference type="PROSITE" id="PS50975">
    <property type="entry name" value="ATP_GRASP"/>
    <property type="match status" value="1"/>
</dbReference>
<dbReference type="PANTHER" id="PTHR21621:SF0">
    <property type="entry name" value="BETA-CITRYLGLUTAMATE SYNTHASE B-RELATED"/>
    <property type="match status" value="1"/>
</dbReference>
<dbReference type="Gene3D" id="3.30.470.20">
    <property type="entry name" value="ATP-grasp fold, B domain"/>
    <property type="match status" value="1"/>
</dbReference>
<reference evidence="3 4" key="1">
    <citation type="submission" date="2020-10" db="EMBL/GenBank/DDBJ databases">
        <title>Connecting structure to function with the recovery of over 1000 high-quality activated sludge metagenome-assembled genomes encoding full-length rRNA genes using long-read sequencing.</title>
        <authorList>
            <person name="Singleton C.M."/>
            <person name="Petriglieri F."/>
            <person name="Kristensen J.M."/>
            <person name="Kirkegaard R.H."/>
            <person name="Michaelsen T.Y."/>
            <person name="Andersen M.H."/>
            <person name="Karst S.M."/>
            <person name="Dueholm M.S."/>
            <person name="Nielsen P.H."/>
            <person name="Albertsen M."/>
        </authorList>
    </citation>
    <scope>NUCLEOTIDE SEQUENCE [LARGE SCALE GENOMIC DNA]</scope>
    <source>
        <strain evidence="3">EsbW_18-Q3-R4-48_BATAC.463</strain>
    </source>
</reference>
<gene>
    <name evidence="3" type="ORF">IPJ38_10035</name>
</gene>
<dbReference type="InterPro" id="IPR011761">
    <property type="entry name" value="ATP-grasp"/>
</dbReference>
<evidence type="ECO:0000313" key="3">
    <source>
        <dbReference type="EMBL" id="MBK7415379.1"/>
    </source>
</evidence>
<dbReference type="GO" id="GO:0005737">
    <property type="term" value="C:cytoplasm"/>
    <property type="evidence" value="ECO:0007669"/>
    <property type="project" value="TreeGrafter"/>
</dbReference>
<proteinExistence type="predicted"/>
<keyword evidence="1" id="KW-0547">Nucleotide-binding</keyword>
<feature type="domain" description="ATP-grasp" evidence="2">
    <location>
        <begin position="125"/>
        <end position="312"/>
    </location>
</feature>
<dbReference type="GO" id="GO:0005524">
    <property type="term" value="F:ATP binding"/>
    <property type="evidence" value="ECO:0007669"/>
    <property type="project" value="UniProtKB-UniRule"/>
</dbReference>
<organism evidence="3 4">
    <name type="scientific">Candidatus Dechloromonas phosphorivorans</name>
    <dbReference type="NCBI Taxonomy" id="2899244"/>
    <lineage>
        <taxon>Bacteria</taxon>
        <taxon>Pseudomonadati</taxon>
        <taxon>Pseudomonadota</taxon>
        <taxon>Betaproteobacteria</taxon>
        <taxon>Rhodocyclales</taxon>
        <taxon>Azonexaceae</taxon>
        <taxon>Dechloromonas</taxon>
    </lineage>
</organism>
<dbReference type="Pfam" id="PF08443">
    <property type="entry name" value="RimK"/>
    <property type="match status" value="1"/>
</dbReference>
<dbReference type="SUPFAM" id="SSF56059">
    <property type="entry name" value="Glutathione synthetase ATP-binding domain-like"/>
    <property type="match status" value="1"/>
</dbReference>
<dbReference type="EMBL" id="JADJMS010000020">
    <property type="protein sequence ID" value="MBK7415379.1"/>
    <property type="molecule type" value="Genomic_DNA"/>
</dbReference>
<protein>
    <recommendedName>
        <fullName evidence="2">ATP-grasp domain-containing protein</fullName>
    </recommendedName>
</protein>
<sequence>MYLVVTNKRDLTSDFIILELRRRGLPYLRLNTEEIPVAVFQCTPGTEGRWRFDLPDASFELTQVTAAYFRRPGMPEPMPQVRDAEQNYCTQEWHATLQSLYWAIGERWLNPPHLIALAENKIYQLTLANSLGFMIPDTLVSNDPLAIKKFADRGQIVGKPLRNAVVTGGNRERVLFTTRVSVDEETDADSMKACPMILQREIRKKFDVRVTVVGEQVFAATIDSQTDPATEVDWRRMSKAGLGHAVYQLPKAMADRCIALTRKLGLRFGAIDFVLDQDGQLWFLEINPNGQWGWIETRTGHPIAAAIVSELERIANA</sequence>
<accession>A0A935K2G4</accession>
<comment type="caution">
    <text evidence="3">The sequence shown here is derived from an EMBL/GenBank/DDBJ whole genome shotgun (WGS) entry which is preliminary data.</text>
</comment>
<dbReference type="GO" id="GO:0046872">
    <property type="term" value="F:metal ion binding"/>
    <property type="evidence" value="ECO:0007669"/>
    <property type="project" value="InterPro"/>
</dbReference>
<dbReference type="GO" id="GO:0018169">
    <property type="term" value="F:ribosomal S6-glutamic acid ligase activity"/>
    <property type="evidence" value="ECO:0007669"/>
    <property type="project" value="TreeGrafter"/>
</dbReference>
<evidence type="ECO:0000313" key="4">
    <source>
        <dbReference type="Proteomes" id="UP000739411"/>
    </source>
</evidence>